<evidence type="ECO:0000256" key="5">
    <source>
        <dbReference type="ARBA" id="ARBA00023136"/>
    </source>
</evidence>
<keyword evidence="5 6" id="KW-0472">Membrane</keyword>
<sequence length="169" mass="18460">MCGMAVLLDDGGGDEDFDVCDGVRMLAPPPVAQCDGGVWGPRRGRCECVMWTLVLLLWDVLLLLVCVGLMVLVFSVILLPAGLLLYAGFLCHSRVVASSAPLCQYLDDNSCSALIILGFVMMSPLVVVAAATFCALLRRLHLLLYFQPITGARYQGRGLGWRRDFHAWV</sequence>
<comment type="subcellular location">
    <subcellularLocation>
        <location evidence="1">Membrane</location>
        <topology evidence="1">Multi-pass membrane protein</topology>
    </subcellularLocation>
</comment>
<keyword evidence="3 6" id="KW-0812">Transmembrane</keyword>
<evidence type="ECO:0000256" key="2">
    <source>
        <dbReference type="ARBA" id="ARBA00005734"/>
    </source>
</evidence>
<dbReference type="Proteomes" id="UP001364617">
    <property type="component" value="Unassembled WGS sequence"/>
</dbReference>
<organism evidence="7 8">
    <name type="scientific">Phoxinus phoxinus</name>
    <name type="common">Eurasian minnow</name>
    <dbReference type="NCBI Taxonomy" id="58324"/>
    <lineage>
        <taxon>Eukaryota</taxon>
        <taxon>Metazoa</taxon>
        <taxon>Chordata</taxon>
        <taxon>Craniata</taxon>
        <taxon>Vertebrata</taxon>
        <taxon>Euteleostomi</taxon>
        <taxon>Actinopterygii</taxon>
        <taxon>Neopterygii</taxon>
        <taxon>Teleostei</taxon>
        <taxon>Ostariophysi</taxon>
        <taxon>Cypriniformes</taxon>
        <taxon>Leuciscidae</taxon>
        <taxon>Phoxininae</taxon>
        <taxon>Phoxinus</taxon>
    </lineage>
</organism>
<keyword evidence="8" id="KW-1185">Reference proteome</keyword>
<evidence type="ECO:0000256" key="4">
    <source>
        <dbReference type="ARBA" id="ARBA00022989"/>
    </source>
</evidence>
<keyword evidence="4 6" id="KW-1133">Transmembrane helix</keyword>
<dbReference type="PANTHER" id="PTHR28628:SF4">
    <property type="entry name" value="TRANSMEMBRANE PROTEIN 88B"/>
    <property type="match status" value="1"/>
</dbReference>
<dbReference type="EMBL" id="JAYKXH010000018">
    <property type="protein sequence ID" value="KAK7136501.1"/>
    <property type="molecule type" value="Genomic_DNA"/>
</dbReference>
<evidence type="ECO:0000256" key="1">
    <source>
        <dbReference type="ARBA" id="ARBA00004141"/>
    </source>
</evidence>
<dbReference type="AlphaFoldDB" id="A0AAN9GWP1"/>
<gene>
    <name evidence="7" type="ORF">R3I93_016736</name>
</gene>
<dbReference type="InterPro" id="IPR033355">
    <property type="entry name" value="TMEM88"/>
</dbReference>
<comment type="similarity">
    <text evidence="2">Belongs to the TMEM88 family.</text>
</comment>
<dbReference type="PANTHER" id="PTHR28628">
    <property type="entry name" value="TRANSMEMBRANE PROTEIN 88-RELATED"/>
    <property type="match status" value="1"/>
</dbReference>
<evidence type="ECO:0008006" key="9">
    <source>
        <dbReference type="Google" id="ProtNLM"/>
    </source>
</evidence>
<proteinExistence type="inferred from homology"/>
<feature type="transmembrane region" description="Helical" evidence="6">
    <location>
        <begin position="114"/>
        <end position="137"/>
    </location>
</feature>
<name>A0AAN9GWP1_9TELE</name>
<evidence type="ECO:0000313" key="8">
    <source>
        <dbReference type="Proteomes" id="UP001364617"/>
    </source>
</evidence>
<feature type="transmembrane region" description="Helical" evidence="6">
    <location>
        <begin position="49"/>
        <end position="79"/>
    </location>
</feature>
<evidence type="ECO:0000256" key="6">
    <source>
        <dbReference type="SAM" id="Phobius"/>
    </source>
</evidence>
<evidence type="ECO:0000313" key="7">
    <source>
        <dbReference type="EMBL" id="KAK7136501.1"/>
    </source>
</evidence>
<dbReference type="GO" id="GO:0005886">
    <property type="term" value="C:plasma membrane"/>
    <property type="evidence" value="ECO:0007669"/>
    <property type="project" value="TreeGrafter"/>
</dbReference>
<evidence type="ECO:0000256" key="3">
    <source>
        <dbReference type="ARBA" id="ARBA00022692"/>
    </source>
</evidence>
<dbReference type="GO" id="GO:0030165">
    <property type="term" value="F:PDZ domain binding"/>
    <property type="evidence" value="ECO:0007669"/>
    <property type="project" value="TreeGrafter"/>
</dbReference>
<reference evidence="7 8" key="1">
    <citation type="submission" date="2024-02" db="EMBL/GenBank/DDBJ databases">
        <title>Chromosome-level genome assembly of the Eurasian Minnow (Phoxinus phoxinus).</title>
        <authorList>
            <person name="Oriowo T.O."/>
            <person name="Martin S."/>
            <person name="Stange M."/>
            <person name="Chrysostomakis Y."/>
            <person name="Brown T."/>
            <person name="Winkler S."/>
            <person name="Kukowka S."/>
            <person name="Myers E.W."/>
            <person name="Bohne A."/>
        </authorList>
    </citation>
    <scope>NUCLEOTIDE SEQUENCE [LARGE SCALE GENOMIC DNA]</scope>
    <source>
        <strain evidence="7">ZFMK-TIS-60720</strain>
        <tissue evidence="7">Whole Organism</tissue>
    </source>
</reference>
<protein>
    <recommendedName>
        <fullName evidence="9">Transmembrane protein 88B</fullName>
    </recommendedName>
</protein>
<comment type="caution">
    <text evidence="7">The sequence shown here is derived from an EMBL/GenBank/DDBJ whole genome shotgun (WGS) entry which is preliminary data.</text>
</comment>
<accession>A0AAN9GWP1</accession>